<feature type="non-terminal residue" evidence="7">
    <location>
        <position position="319"/>
    </location>
</feature>
<dbReference type="Gene3D" id="1.10.246.10">
    <property type="match status" value="3"/>
</dbReference>
<dbReference type="InterPro" id="IPR014760">
    <property type="entry name" value="Serum_albumin_N"/>
</dbReference>
<keyword evidence="2" id="KW-0964">Secreted</keyword>
<keyword evidence="6" id="KW-1185">Reference proteome</keyword>
<gene>
    <name evidence="7" type="primary">LOC116938303</name>
</gene>
<organism evidence="6 7">
    <name type="scientific">Petromyzon marinus</name>
    <name type="common">Sea lamprey</name>
    <dbReference type="NCBI Taxonomy" id="7757"/>
    <lineage>
        <taxon>Eukaryota</taxon>
        <taxon>Metazoa</taxon>
        <taxon>Chordata</taxon>
        <taxon>Craniata</taxon>
        <taxon>Vertebrata</taxon>
        <taxon>Cyclostomata</taxon>
        <taxon>Hyperoartia</taxon>
        <taxon>Petromyzontiformes</taxon>
        <taxon>Petromyzontidae</taxon>
        <taxon>Petromyzon</taxon>
    </lineage>
</organism>
<dbReference type="AlphaFoldDB" id="A0AAJ7SL15"/>
<keyword evidence="4" id="KW-1015">Disulfide bond</keyword>
<dbReference type="InterPro" id="IPR000264">
    <property type="entry name" value="ALB/AFP/VDB"/>
</dbReference>
<dbReference type="RefSeq" id="XP_032801297.1">
    <property type="nucleotide sequence ID" value="XM_032945406.1"/>
</dbReference>
<name>A0AAJ7SL15_PETMA</name>
<dbReference type="PANTHER" id="PTHR11385:SF14">
    <property type="entry name" value="AFAMIN"/>
    <property type="match status" value="1"/>
</dbReference>
<keyword evidence="3" id="KW-0677">Repeat</keyword>
<reference evidence="7" key="1">
    <citation type="submission" date="2025-08" db="UniProtKB">
        <authorList>
            <consortium name="RefSeq"/>
        </authorList>
    </citation>
    <scope>IDENTIFICATION</scope>
    <source>
        <tissue evidence="7">Sperm</tissue>
    </source>
</reference>
<feature type="domain" description="Albumin" evidence="5">
    <location>
        <begin position="1"/>
        <end position="178"/>
    </location>
</feature>
<dbReference type="GO" id="GO:0072562">
    <property type="term" value="C:blood microparticle"/>
    <property type="evidence" value="ECO:0007669"/>
    <property type="project" value="TreeGrafter"/>
</dbReference>
<dbReference type="SUPFAM" id="SSF48552">
    <property type="entry name" value="Serum albumin-like"/>
    <property type="match status" value="2"/>
</dbReference>
<feature type="domain" description="Albumin" evidence="5">
    <location>
        <begin position="179"/>
        <end position="319"/>
    </location>
</feature>
<accession>A0AAJ7SL15</accession>
<dbReference type="PANTHER" id="PTHR11385">
    <property type="entry name" value="SERUM ALBUMIN-RELATED"/>
    <property type="match status" value="1"/>
</dbReference>
<dbReference type="Pfam" id="PF00273">
    <property type="entry name" value="Serum_albumin"/>
    <property type="match status" value="2"/>
</dbReference>
<comment type="subcellular location">
    <subcellularLocation>
        <location evidence="1">Secreted</location>
    </subcellularLocation>
</comment>
<evidence type="ECO:0000313" key="6">
    <source>
        <dbReference type="Proteomes" id="UP001318040"/>
    </source>
</evidence>
<proteinExistence type="predicted"/>
<evidence type="ECO:0000259" key="5">
    <source>
        <dbReference type="PROSITE" id="PS51438"/>
    </source>
</evidence>
<evidence type="ECO:0000256" key="2">
    <source>
        <dbReference type="ARBA" id="ARBA00022525"/>
    </source>
</evidence>
<dbReference type="GO" id="GO:0036094">
    <property type="term" value="F:small molecule binding"/>
    <property type="evidence" value="ECO:0007669"/>
    <property type="project" value="TreeGrafter"/>
</dbReference>
<dbReference type="Proteomes" id="UP001318040">
    <property type="component" value="Unplaced"/>
</dbReference>
<evidence type="ECO:0000256" key="1">
    <source>
        <dbReference type="ARBA" id="ARBA00004613"/>
    </source>
</evidence>
<dbReference type="KEGG" id="pmrn:116938303"/>
<evidence type="ECO:0000313" key="7">
    <source>
        <dbReference type="RefSeq" id="XP_032801297.1"/>
    </source>
</evidence>
<sequence length="319" mass="35209">MPNASMHHVVNLTDISLRAAKRCCVAGATEAAEGACFDAELHLHFDQICVRASEPSGTSAALLHCCTLDQVEARDRCLAGLPRSHDGDLEVAGVGAGSKPPPPQAPPEFKGDICKEHAEENARLYDWLVWEFSLRYPLTSLSLPVMLAGGYITGVTTCCLVEQEHTACLAALDEEFKNKVAHKIFKAKKQCQLLKSMEKHDFQDMILVVVSQQSPSLSVDESKRIALRVENSTRNCCLKHADGFCLYTKSAIHDEICLDKGILSHHPRLAQCCRSLGSPRLRCSQGVTEKFHSILDTSSLLSLEEQCRFSHDQPEEMHD</sequence>
<evidence type="ECO:0000256" key="3">
    <source>
        <dbReference type="ARBA" id="ARBA00022737"/>
    </source>
</evidence>
<protein>
    <submittedName>
        <fullName evidence="7">Serum albumin SDS-1-like</fullName>
    </submittedName>
</protein>
<dbReference type="PROSITE" id="PS51438">
    <property type="entry name" value="ALBUMIN_2"/>
    <property type="match status" value="2"/>
</dbReference>
<evidence type="ECO:0000256" key="4">
    <source>
        <dbReference type="ARBA" id="ARBA00023157"/>
    </source>
</evidence>
<dbReference type="SMART" id="SM00103">
    <property type="entry name" value="ALBUMIN"/>
    <property type="match status" value="1"/>
</dbReference>
<dbReference type="GO" id="GO:0005737">
    <property type="term" value="C:cytoplasm"/>
    <property type="evidence" value="ECO:0007669"/>
    <property type="project" value="TreeGrafter"/>
</dbReference>
<dbReference type="InterPro" id="IPR020858">
    <property type="entry name" value="Serum_albumin-like"/>
</dbReference>